<feature type="region of interest" description="Disordered" evidence="1">
    <location>
        <begin position="333"/>
        <end position="382"/>
    </location>
</feature>
<dbReference type="EMBL" id="JAEHOE010000197">
    <property type="protein sequence ID" value="KAG2482895.1"/>
    <property type="molecule type" value="Genomic_DNA"/>
</dbReference>
<evidence type="ECO:0000313" key="3">
    <source>
        <dbReference type="Proteomes" id="UP000612055"/>
    </source>
</evidence>
<protein>
    <submittedName>
        <fullName evidence="2">Uncharacterized protein</fullName>
    </submittedName>
</protein>
<feature type="region of interest" description="Disordered" evidence="1">
    <location>
        <begin position="299"/>
        <end position="319"/>
    </location>
</feature>
<dbReference type="OrthoDB" id="533590at2759"/>
<accession>A0A835XGG6</accession>
<dbReference type="Gene3D" id="1.25.70.10">
    <property type="entry name" value="Transcription termination factor 3, mitochondrial"/>
    <property type="match status" value="1"/>
</dbReference>
<feature type="compositionally biased region" description="Acidic residues" evidence="1">
    <location>
        <begin position="358"/>
        <end position="367"/>
    </location>
</feature>
<feature type="region of interest" description="Disordered" evidence="1">
    <location>
        <begin position="421"/>
        <end position="442"/>
    </location>
</feature>
<organism evidence="2 3">
    <name type="scientific">Edaphochlamys debaryana</name>
    <dbReference type="NCBI Taxonomy" id="47281"/>
    <lineage>
        <taxon>Eukaryota</taxon>
        <taxon>Viridiplantae</taxon>
        <taxon>Chlorophyta</taxon>
        <taxon>core chlorophytes</taxon>
        <taxon>Chlorophyceae</taxon>
        <taxon>CS clade</taxon>
        <taxon>Chlamydomonadales</taxon>
        <taxon>Chlamydomonadales incertae sedis</taxon>
        <taxon>Edaphochlamys</taxon>
    </lineage>
</organism>
<comment type="caution">
    <text evidence="2">The sequence shown here is derived from an EMBL/GenBank/DDBJ whole genome shotgun (WGS) entry which is preliminary data.</text>
</comment>
<keyword evidence="3" id="KW-1185">Reference proteome</keyword>
<gene>
    <name evidence="2" type="ORF">HYH03_018177</name>
</gene>
<reference evidence="2" key="1">
    <citation type="journal article" date="2020" name="bioRxiv">
        <title>Comparative genomics of Chlamydomonas.</title>
        <authorList>
            <person name="Craig R.J."/>
            <person name="Hasan A.R."/>
            <person name="Ness R.W."/>
            <person name="Keightley P.D."/>
        </authorList>
    </citation>
    <scope>NUCLEOTIDE SEQUENCE</scope>
    <source>
        <strain evidence="2">CCAP 11/70</strain>
    </source>
</reference>
<feature type="compositionally biased region" description="Low complexity" evidence="1">
    <location>
        <begin position="304"/>
        <end position="319"/>
    </location>
</feature>
<dbReference type="AlphaFoldDB" id="A0A835XGG6"/>
<feature type="compositionally biased region" description="Low complexity" evidence="1">
    <location>
        <begin position="371"/>
        <end position="380"/>
    </location>
</feature>
<evidence type="ECO:0000256" key="1">
    <source>
        <dbReference type="SAM" id="MobiDB-lite"/>
    </source>
</evidence>
<name>A0A835XGG6_9CHLO</name>
<proteinExistence type="predicted"/>
<sequence>MSAVPRRSVAALLERHPALLAAPVGGWVDFLTSFGFQRLAIQELLINSPDVLTSSNIFRAGQVFLFLKRLGVPNEAIVGPIFKWRALLAEDVDYEAAAAFLGAEGSGVVPPLALGQLAVEYPSLLAAAVEGEGGLRERLALLRGLGPEAPAQLRGVLWEDWCTWARGLAEWPTAVAPKLAALEGVMGSRGGAEALLRAVPEALKYPLESRLRPNVRLLTELIGLEAQAVASLLRSAPGVLALAPDQLESRWAFLEEAAGGGPADLLAHPPYLLASLSAVTGPRLFFVAQKALWDRLSTPPPTPAAAVPSGLGEAAAQRQAGSGGEAAAAAAGAAGFGGGGAAAQRQGGGRRRGRSMADDSDDEEDELPAASGSRSRSGSGSDEEVLDQVACLDLAWLVEGSDEEWLRRVWEEQRRKRTGFKLIGSGSGSGSSSGSGSGPSEQELLLLRGEWEECVAEWGSMLGWCADKAFTRAGRKAHREQLSLFCLLVQS</sequence>
<feature type="compositionally biased region" description="Gly residues" evidence="1">
    <location>
        <begin position="425"/>
        <end position="437"/>
    </location>
</feature>
<dbReference type="InterPro" id="IPR038538">
    <property type="entry name" value="MTERF_sf"/>
</dbReference>
<dbReference type="Proteomes" id="UP000612055">
    <property type="component" value="Unassembled WGS sequence"/>
</dbReference>
<evidence type="ECO:0000313" key="2">
    <source>
        <dbReference type="EMBL" id="KAG2482895.1"/>
    </source>
</evidence>